<dbReference type="EMBL" id="LR797019">
    <property type="protein sequence ID" value="CAB4182106.1"/>
    <property type="molecule type" value="Genomic_DNA"/>
</dbReference>
<evidence type="ECO:0000313" key="2">
    <source>
        <dbReference type="EMBL" id="CAB4182106.1"/>
    </source>
</evidence>
<dbReference type="EMBL" id="LR798454">
    <property type="protein sequence ID" value="CAB5238663.1"/>
    <property type="molecule type" value="Genomic_DNA"/>
</dbReference>
<evidence type="ECO:0000313" key="4">
    <source>
        <dbReference type="EMBL" id="CAB4211550.1"/>
    </source>
</evidence>
<evidence type="ECO:0000313" key="5">
    <source>
        <dbReference type="EMBL" id="CAB5238663.1"/>
    </source>
</evidence>
<organism evidence="2">
    <name type="scientific">uncultured Caudovirales phage</name>
    <dbReference type="NCBI Taxonomy" id="2100421"/>
    <lineage>
        <taxon>Viruses</taxon>
        <taxon>Duplodnaviria</taxon>
        <taxon>Heunggongvirae</taxon>
        <taxon>Uroviricota</taxon>
        <taxon>Caudoviricetes</taxon>
        <taxon>Peduoviridae</taxon>
        <taxon>Maltschvirus</taxon>
        <taxon>Maltschvirus maltsch</taxon>
    </lineage>
</organism>
<evidence type="ECO:0000313" key="3">
    <source>
        <dbReference type="EMBL" id="CAB4198653.1"/>
    </source>
</evidence>
<dbReference type="EMBL" id="LR796861">
    <property type="protein sequence ID" value="CAB4170744.1"/>
    <property type="molecule type" value="Genomic_DNA"/>
</dbReference>
<accession>A0A6J5QI98</accession>
<evidence type="ECO:0000313" key="1">
    <source>
        <dbReference type="EMBL" id="CAB4170744.1"/>
    </source>
</evidence>
<proteinExistence type="predicted"/>
<dbReference type="EMBL" id="LR797272">
    <property type="protein sequence ID" value="CAB4198653.1"/>
    <property type="molecule type" value="Genomic_DNA"/>
</dbReference>
<gene>
    <name evidence="2" type="ORF">UFOVP1066_141</name>
    <name evidence="3" type="ORF">UFOVP1315_196</name>
    <name evidence="4" type="ORF">UFOVP1421_157</name>
    <name evidence="5" type="ORF">UFOVP1525_167</name>
    <name evidence="1" type="ORF">UFOVP909_130</name>
</gene>
<sequence>MYTIPFDSETLRSIITGDIKSPEIDYTNSKIKGKNFITYLSNLKYESLNINMSMVSFEEKSELICEFIKHNSSCHINQLEATVIKCLFYFRGYDLSLVDKSEDDKACLEQCILSNDEVQQFVEHNKDLIKQLSEILDGVLLYAIKNLTAYKEELGDFITNNIVTEKQDIGKTFVNLFDNVTFNCHYYSSVPSFDNIKYFDHYFDRPIYSGKTLINFITSPQCFIFPLLRIMLEKPLTAEQFQSIYEETHVTSL</sequence>
<name>A0A6J5QI98_9CAUD</name>
<protein>
    <submittedName>
        <fullName evidence="2">Uncharacterized protein</fullName>
    </submittedName>
</protein>
<reference evidence="2" key="1">
    <citation type="submission" date="2020-05" db="EMBL/GenBank/DDBJ databases">
        <authorList>
            <person name="Chiriac C."/>
            <person name="Salcher M."/>
            <person name="Ghai R."/>
            <person name="Kavagutti S V."/>
        </authorList>
    </citation>
    <scope>NUCLEOTIDE SEQUENCE</scope>
</reference>
<dbReference type="EMBL" id="LR797375">
    <property type="protein sequence ID" value="CAB4211550.1"/>
    <property type="molecule type" value="Genomic_DNA"/>
</dbReference>